<name>A0ABT0XIL5_9BACI</name>
<evidence type="ECO:0000313" key="1">
    <source>
        <dbReference type="EMBL" id="MCM2675193.1"/>
    </source>
</evidence>
<protein>
    <submittedName>
        <fullName evidence="1">Uncharacterized protein</fullName>
    </submittedName>
</protein>
<sequence>MDLLEELKQQYGWKNAVSLSEEIIETDHGLKRIRFWEDQDLLDWHINWRDHCYLAPVMLADRMIRTKDGDSFIPWNSSRVSVHDEITQAFSQQENGQVWGTLVGLMIRYGLETKLEIKPVVNEEPDLMKLEKQIWRFPLALQPSSQRYDS</sequence>
<proteinExistence type="predicted"/>
<gene>
    <name evidence="1" type="ORF">NDM98_06595</name>
</gene>
<organism evidence="1 2">
    <name type="scientific">Alkalicoccobacillus plakortidis</name>
    <dbReference type="NCBI Taxonomy" id="444060"/>
    <lineage>
        <taxon>Bacteria</taxon>
        <taxon>Bacillati</taxon>
        <taxon>Bacillota</taxon>
        <taxon>Bacilli</taxon>
        <taxon>Bacillales</taxon>
        <taxon>Bacillaceae</taxon>
        <taxon>Alkalicoccobacillus</taxon>
    </lineage>
</organism>
<dbReference type="Proteomes" id="UP001203665">
    <property type="component" value="Unassembled WGS sequence"/>
</dbReference>
<comment type="caution">
    <text evidence="1">The sequence shown here is derived from an EMBL/GenBank/DDBJ whole genome shotgun (WGS) entry which is preliminary data.</text>
</comment>
<reference evidence="1" key="1">
    <citation type="submission" date="2022-06" db="EMBL/GenBank/DDBJ databases">
        <title>Alkalicoccobacillus porphyridii sp. nov., isolated from a marine red alga, Porphyridium purpureum and reclassification of Shouchella plakortidis and Shouchella gibsonii as Alkalicoccobacillus plakortidis comb. nov. and Alkalicoccobacillus gibsonii comb. nov.</title>
        <authorList>
            <person name="Kim K.H."/>
            <person name="Lee J.K."/>
            <person name="Han D.M."/>
            <person name="Baek J.H."/>
            <person name="Jeon C.O."/>
        </authorList>
    </citation>
    <scope>NUCLEOTIDE SEQUENCE</scope>
    <source>
        <strain evidence="1">DSM 19153</strain>
    </source>
</reference>
<accession>A0ABT0XIL5</accession>
<dbReference type="EMBL" id="JAMQJY010000001">
    <property type="protein sequence ID" value="MCM2675193.1"/>
    <property type="molecule type" value="Genomic_DNA"/>
</dbReference>
<keyword evidence="2" id="KW-1185">Reference proteome</keyword>
<evidence type="ECO:0000313" key="2">
    <source>
        <dbReference type="Proteomes" id="UP001203665"/>
    </source>
</evidence>
<dbReference type="RefSeq" id="WP_251605584.1">
    <property type="nucleotide sequence ID" value="NZ_JAMQJY010000001.1"/>
</dbReference>